<dbReference type="PANTHER" id="PTHR33308:SF10">
    <property type="entry name" value="EXO-GLUCOSAMINIDASE LYTG"/>
    <property type="match status" value="1"/>
</dbReference>
<dbReference type="PRINTS" id="PR01002">
    <property type="entry name" value="FLGFLGJ"/>
</dbReference>
<dbReference type="EMBL" id="CP021474">
    <property type="protein sequence ID" value="ARW19279.1"/>
    <property type="molecule type" value="Genomic_DNA"/>
</dbReference>
<evidence type="ECO:0000313" key="4">
    <source>
        <dbReference type="EMBL" id="ARW19279.1"/>
    </source>
</evidence>
<accession>A0A1Y0VTT8</accession>
<keyword evidence="2 4" id="KW-0378">Hydrolase</keyword>
<dbReference type="PANTHER" id="PTHR33308">
    <property type="entry name" value="PEPTIDOGLYCAN HYDROLASE FLGJ"/>
    <property type="match status" value="1"/>
</dbReference>
<name>A0A1Y0VTT8_PEDPE</name>
<dbReference type="Proteomes" id="UP000196118">
    <property type="component" value="Chromosome"/>
</dbReference>
<feature type="domain" description="Mannosyl-glycoprotein endo-beta-N-acetylglucosamidase-like" evidence="3">
    <location>
        <begin position="56"/>
        <end position="215"/>
    </location>
</feature>
<dbReference type="GO" id="GO:0004040">
    <property type="term" value="F:amidase activity"/>
    <property type="evidence" value="ECO:0007669"/>
    <property type="project" value="InterPro"/>
</dbReference>
<evidence type="ECO:0000256" key="1">
    <source>
        <dbReference type="ARBA" id="ARBA00010266"/>
    </source>
</evidence>
<dbReference type="Gene3D" id="4.10.80.30">
    <property type="entry name" value="DNA polymerase, domain 6"/>
    <property type="match status" value="1"/>
</dbReference>
<gene>
    <name evidence="4" type="ORF">S100892_00690</name>
</gene>
<dbReference type="Pfam" id="PF01832">
    <property type="entry name" value="Glucosaminidase"/>
    <property type="match status" value="1"/>
</dbReference>
<evidence type="ECO:0000259" key="3">
    <source>
        <dbReference type="SMART" id="SM00047"/>
    </source>
</evidence>
<comment type="similarity">
    <text evidence="1">Belongs to the glycosyl hydrolase 73 family.</text>
</comment>
<dbReference type="EC" id="3.5.1.28" evidence="4"/>
<evidence type="ECO:0000313" key="5">
    <source>
        <dbReference type="Proteomes" id="UP000196118"/>
    </source>
</evidence>
<sequence length="216" mass="24746">MRVAKRKRRRKSSSFYNRGQLHVSNLIGVLLALCLIVAVSMKLYVTQHNVVDDSVATEASNDAQHQQFIKTIGPYAQQMQRQYGILPSITMAQAILESDWGQSTLSKKFNNYYGIKGDSDSNSRYFKTQEFVNGRWVTVSARFRVYSSWQESMRDHSLLLVNGTNWNSQQYQAVINAADYKQAAQALYDAQYATDPDYPSKLINLIQKYGLNNYDK</sequence>
<reference evidence="4 5" key="1">
    <citation type="submission" date="2017-05" db="EMBL/GenBank/DDBJ databases">
        <title>Genome sequence of Pediococcus pentosaceus strain SRCM100892.</title>
        <authorList>
            <person name="Cho S.H."/>
        </authorList>
    </citation>
    <scope>NUCLEOTIDE SEQUENCE [LARGE SCALE GENOMIC DNA]</scope>
    <source>
        <strain evidence="4 5">SRCM100892</strain>
    </source>
</reference>
<proteinExistence type="inferred from homology"/>
<dbReference type="AlphaFoldDB" id="A0A1Y0VTT8"/>
<organism evidence="4 5">
    <name type="scientific">Pediococcus pentosaceus</name>
    <dbReference type="NCBI Taxonomy" id="1255"/>
    <lineage>
        <taxon>Bacteria</taxon>
        <taxon>Bacillati</taxon>
        <taxon>Bacillota</taxon>
        <taxon>Bacilli</taxon>
        <taxon>Lactobacillales</taxon>
        <taxon>Lactobacillaceae</taxon>
        <taxon>Pediococcus</taxon>
    </lineage>
</organism>
<dbReference type="InterPro" id="IPR051056">
    <property type="entry name" value="Glycosyl_Hydrolase_73"/>
</dbReference>
<evidence type="ECO:0000256" key="2">
    <source>
        <dbReference type="ARBA" id="ARBA00022801"/>
    </source>
</evidence>
<protein>
    <submittedName>
        <fullName evidence="4">N-acetylmuramoyl-L-alanine amidase</fullName>
        <ecNumber evidence="4">3.5.1.28</ecNumber>
    </submittedName>
</protein>
<dbReference type="GO" id="GO:0008745">
    <property type="term" value="F:N-acetylmuramoyl-L-alanine amidase activity"/>
    <property type="evidence" value="ECO:0007669"/>
    <property type="project" value="UniProtKB-EC"/>
</dbReference>
<dbReference type="InterPro" id="IPR002901">
    <property type="entry name" value="MGlyc_endo_b_GlcNAc-like_dom"/>
</dbReference>
<dbReference type="Gene3D" id="1.10.530.10">
    <property type="match status" value="1"/>
</dbReference>
<dbReference type="SMART" id="SM00047">
    <property type="entry name" value="LYZ2"/>
    <property type="match status" value="1"/>
</dbReference>